<keyword evidence="3" id="KW-1185">Reference proteome</keyword>
<name>A0A7J6L136_PERCH</name>
<dbReference type="Proteomes" id="UP000591131">
    <property type="component" value="Unassembled WGS sequence"/>
</dbReference>
<reference evidence="2 3" key="1">
    <citation type="submission" date="2020-04" db="EMBL/GenBank/DDBJ databases">
        <title>Perkinsus chesapeaki whole genome sequence.</title>
        <authorList>
            <person name="Bogema D.R."/>
        </authorList>
    </citation>
    <scope>NUCLEOTIDE SEQUENCE [LARGE SCALE GENOMIC DNA]</scope>
    <source>
        <strain evidence="2">ATCC PRA-425</strain>
    </source>
</reference>
<gene>
    <name evidence="2" type="ORF">FOL47_011043</name>
</gene>
<sequence length="315" mass="34722">MPSVISPMLAHASFFFLLSSLCSSSADRQHVVTGVVIHPNTLTMEEYKTMVKAGVGRLILGMNIALPNGTFIIDSRLNKIFMDEIHGLVKNTDTEVHLAISPMLEQANVTQFGQGFREQIQHYFTEFNLDGVLIESYLNKESLQSLQDIGDILRSTYSWRSSRGQVGLMFDTSESNWDLLSRLVPGAYYDYAVCVLNMDGPVETANTESFAKGVLDKWSNVTRSPNMLEFGIVPEGRQSAENAVSYRDLIQQGAPATGTGKFNGFYYDSQTQVDEKARIVKAVNMFGISFFGVEADLPASDSRSLVAAALAAFHA</sequence>
<proteinExistence type="predicted"/>
<comment type="caution">
    <text evidence="2">The sequence shown here is derived from an EMBL/GenBank/DDBJ whole genome shotgun (WGS) entry which is preliminary data.</text>
</comment>
<evidence type="ECO:0000313" key="3">
    <source>
        <dbReference type="Proteomes" id="UP000591131"/>
    </source>
</evidence>
<evidence type="ECO:0000313" key="2">
    <source>
        <dbReference type="EMBL" id="KAF4652511.1"/>
    </source>
</evidence>
<evidence type="ECO:0008006" key="4">
    <source>
        <dbReference type="Google" id="ProtNLM"/>
    </source>
</evidence>
<feature type="signal peptide" evidence="1">
    <location>
        <begin position="1"/>
        <end position="26"/>
    </location>
</feature>
<keyword evidence="1" id="KW-0732">Signal</keyword>
<feature type="chain" id="PRO_5029643215" description="Chitinase" evidence="1">
    <location>
        <begin position="27"/>
        <end position="315"/>
    </location>
</feature>
<dbReference type="OrthoDB" id="447472at2759"/>
<dbReference type="EMBL" id="JAAPAO010000916">
    <property type="protein sequence ID" value="KAF4652511.1"/>
    <property type="molecule type" value="Genomic_DNA"/>
</dbReference>
<protein>
    <recommendedName>
        <fullName evidence="4">Chitinase</fullName>
    </recommendedName>
</protein>
<accession>A0A7J6L136</accession>
<evidence type="ECO:0000256" key="1">
    <source>
        <dbReference type="SAM" id="SignalP"/>
    </source>
</evidence>
<organism evidence="2 3">
    <name type="scientific">Perkinsus chesapeaki</name>
    <name type="common">Clam parasite</name>
    <name type="synonym">Perkinsus andrewsi</name>
    <dbReference type="NCBI Taxonomy" id="330153"/>
    <lineage>
        <taxon>Eukaryota</taxon>
        <taxon>Sar</taxon>
        <taxon>Alveolata</taxon>
        <taxon>Perkinsozoa</taxon>
        <taxon>Perkinsea</taxon>
        <taxon>Perkinsida</taxon>
        <taxon>Perkinsidae</taxon>
        <taxon>Perkinsus</taxon>
    </lineage>
</organism>
<dbReference type="AlphaFoldDB" id="A0A7J6L136"/>